<feature type="region of interest" description="Disordered" evidence="1">
    <location>
        <begin position="1"/>
        <end position="74"/>
    </location>
</feature>
<feature type="compositionally biased region" description="Polar residues" evidence="1">
    <location>
        <begin position="343"/>
        <end position="352"/>
    </location>
</feature>
<dbReference type="AlphaFoldDB" id="A0A6A5Q917"/>
<keyword evidence="3" id="KW-1185">Reference proteome</keyword>
<dbReference type="OrthoDB" id="3935253at2759"/>
<evidence type="ECO:0000313" key="3">
    <source>
        <dbReference type="Proteomes" id="UP000800096"/>
    </source>
</evidence>
<evidence type="ECO:0000313" key="2">
    <source>
        <dbReference type="EMBL" id="KAF1911933.1"/>
    </source>
</evidence>
<dbReference type="Proteomes" id="UP000800096">
    <property type="component" value="Unassembled WGS sequence"/>
</dbReference>
<organism evidence="2 3">
    <name type="scientific">Ampelomyces quisqualis</name>
    <name type="common">Powdery mildew agent</name>
    <dbReference type="NCBI Taxonomy" id="50730"/>
    <lineage>
        <taxon>Eukaryota</taxon>
        <taxon>Fungi</taxon>
        <taxon>Dikarya</taxon>
        <taxon>Ascomycota</taxon>
        <taxon>Pezizomycotina</taxon>
        <taxon>Dothideomycetes</taxon>
        <taxon>Pleosporomycetidae</taxon>
        <taxon>Pleosporales</taxon>
        <taxon>Pleosporineae</taxon>
        <taxon>Phaeosphaeriaceae</taxon>
        <taxon>Ampelomyces</taxon>
    </lineage>
</organism>
<evidence type="ECO:0000256" key="1">
    <source>
        <dbReference type="SAM" id="MobiDB-lite"/>
    </source>
</evidence>
<feature type="compositionally biased region" description="Low complexity" evidence="1">
    <location>
        <begin position="56"/>
        <end position="70"/>
    </location>
</feature>
<feature type="region of interest" description="Disordered" evidence="1">
    <location>
        <begin position="255"/>
        <end position="358"/>
    </location>
</feature>
<sequence length="372" mass="40531">MTAPTTDIAYPTPVSKHETAKQWLQRRLRKLPSIHPSDDPGDDGLRAPLPVQRPRTAPCTATATEATSIPGVPPIPIEIPQPFRMPFAQPPSRSARPNSGVMRDVDAWLDTSIDTPSPPLMGGLSYWRKATVANAKNTAGIQHATPIVRKTGNDRPSTSQSQQIKSFRRRAKRMQVQMPLLARNGSIRQGGRKQTNRRSNSTPVFAIAYESTQPAAPPIPILRPAVRVVPAQAPNMPDETMSGKAVLMEQPRFRHDTPASGQTSEVEGSTERRLNTIFSRSTRSADSTRPSTAAARITREDSMGELSDAPSYFSGPPPPSYHSRPASIITTSSFGCVDGMNPAQRQISQQRAAMSRGVKGKLKRFAQNFGST</sequence>
<gene>
    <name evidence="2" type="ORF">BDU57DRAFT_523185</name>
</gene>
<reference evidence="2" key="1">
    <citation type="journal article" date="2020" name="Stud. Mycol.">
        <title>101 Dothideomycetes genomes: a test case for predicting lifestyles and emergence of pathogens.</title>
        <authorList>
            <person name="Haridas S."/>
            <person name="Albert R."/>
            <person name="Binder M."/>
            <person name="Bloem J."/>
            <person name="Labutti K."/>
            <person name="Salamov A."/>
            <person name="Andreopoulos B."/>
            <person name="Baker S."/>
            <person name="Barry K."/>
            <person name="Bills G."/>
            <person name="Bluhm B."/>
            <person name="Cannon C."/>
            <person name="Castanera R."/>
            <person name="Culley D."/>
            <person name="Daum C."/>
            <person name="Ezra D."/>
            <person name="Gonzalez J."/>
            <person name="Henrissat B."/>
            <person name="Kuo A."/>
            <person name="Liang C."/>
            <person name="Lipzen A."/>
            <person name="Lutzoni F."/>
            <person name="Magnuson J."/>
            <person name="Mondo S."/>
            <person name="Nolan M."/>
            <person name="Ohm R."/>
            <person name="Pangilinan J."/>
            <person name="Park H.-J."/>
            <person name="Ramirez L."/>
            <person name="Alfaro M."/>
            <person name="Sun H."/>
            <person name="Tritt A."/>
            <person name="Yoshinaga Y."/>
            <person name="Zwiers L.-H."/>
            <person name="Turgeon B."/>
            <person name="Goodwin S."/>
            <person name="Spatafora J."/>
            <person name="Crous P."/>
            <person name="Grigoriev I."/>
        </authorList>
    </citation>
    <scope>NUCLEOTIDE SEQUENCE</scope>
    <source>
        <strain evidence="2">HMLAC05119</strain>
    </source>
</reference>
<proteinExistence type="predicted"/>
<feature type="compositionally biased region" description="Polar residues" evidence="1">
    <location>
        <begin position="276"/>
        <end position="291"/>
    </location>
</feature>
<dbReference type="EMBL" id="ML979141">
    <property type="protein sequence ID" value="KAF1911933.1"/>
    <property type="molecule type" value="Genomic_DNA"/>
</dbReference>
<protein>
    <submittedName>
        <fullName evidence="2">Uncharacterized protein</fullName>
    </submittedName>
</protein>
<accession>A0A6A5Q917</accession>
<name>A0A6A5Q917_AMPQU</name>